<dbReference type="InterPro" id="IPR036097">
    <property type="entry name" value="HisK_dim/P_sf"/>
</dbReference>
<dbReference type="Pfam" id="PF02518">
    <property type="entry name" value="HATPase_c"/>
    <property type="match status" value="1"/>
</dbReference>
<evidence type="ECO:0000256" key="6">
    <source>
        <dbReference type="ARBA" id="ARBA00023012"/>
    </source>
</evidence>
<feature type="domain" description="Histidine kinase" evidence="7">
    <location>
        <begin position="21"/>
        <end position="234"/>
    </location>
</feature>
<evidence type="ECO:0000256" key="4">
    <source>
        <dbReference type="ARBA" id="ARBA00022679"/>
    </source>
</evidence>
<evidence type="ECO:0000256" key="1">
    <source>
        <dbReference type="ARBA" id="ARBA00000085"/>
    </source>
</evidence>
<comment type="caution">
    <text evidence="8">The sequence shown here is derived from an EMBL/GenBank/DDBJ whole genome shotgun (WGS) entry which is preliminary data.</text>
</comment>
<keyword evidence="3" id="KW-0597">Phosphoprotein</keyword>
<dbReference type="GO" id="GO:0016036">
    <property type="term" value="P:cellular response to phosphate starvation"/>
    <property type="evidence" value="ECO:0007669"/>
    <property type="project" value="TreeGrafter"/>
</dbReference>
<dbReference type="GO" id="GO:0000155">
    <property type="term" value="F:phosphorelay sensor kinase activity"/>
    <property type="evidence" value="ECO:0007669"/>
    <property type="project" value="InterPro"/>
</dbReference>
<accession>A0A645CNX7</accession>
<dbReference type="InterPro" id="IPR050351">
    <property type="entry name" value="BphY/WalK/GraS-like"/>
</dbReference>
<dbReference type="EC" id="2.7.13.3" evidence="2"/>
<dbReference type="Pfam" id="PF00512">
    <property type="entry name" value="HisKA"/>
    <property type="match status" value="1"/>
</dbReference>
<dbReference type="PANTHER" id="PTHR45453">
    <property type="entry name" value="PHOSPHATE REGULON SENSOR PROTEIN PHOR"/>
    <property type="match status" value="1"/>
</dbReference>
<sequence length="234" mass="26015">MQAKSESEYKAKEFLKDTISDISHQLKTPLAALNMYNEIMLDEPNNTETVIEFSQKTTLSLRRMEELIQSLLKITRLDVGSIEFEKSQYLVSEIIEHAVGELTTRAAREDKEIVIGQTDEQVFCDFQWTSEAVENIVKNALDYTSAGGQIHISCESSLAMVRICVSDDGAGIAPEDIHHIFKRFYRSRKPKDTQGVGLGLALAKAIVEGQGGIISVQSMQGCGTTFTLSFLTEL</sequence>
<dbReference type="PRINTS" id="PR00344">
    <property type="entry name" value="BCTRLSENSOR"/>
</dbReference>
<dbReference type="Gene3D" id="3.30.565.10">
    <property type="entry name" value="Histidine kinase-like ATPase, C-terminal domain"/>
    <property type="match status" value="1"/>
</dbReference>
<dbReference type="SMART" id="SM00388">
    <property type="entry name" value="HisKA"/>
    <property type="match status" value="1"/>
</dbReference>
<reference evidence="8" key="1">
    <citation type="submission" date="2019-08" db="EMBL/GenBank/DDBJ databases">
        <authorList>
            <person name="Kucharzyk K."/>
            <person name="Murdoch R.W."/>
            <person name="Higgins S."/>
            <person name="Loffler F."/>
        </authorList>
    </citation>
    <scope>NUCLEOTIDE SEQUENCE</scope>
</reference>
<dbReference type="InterPro" id="IPR003594">
    <property type="entry name" value="HATPase_dom"/>
</dbReference>
<evidence type="ECO:0000313" key="8">
    <source>
        <dbReference type="EMBL" id="MPM78770.1"/>
    </source>
</evidence>
<organism evidence="8">
    <name type="scientific">bioreactor metagenome</name>
    <dbReference type="NCBI Taxonomy" id="1076179"/>
    <lineage>
        <taxon>unclassified sequences</taxon>
        <taxon>metagenomes</taxon>
        <taxon>ecological metagenomes</taxon>
    </lineage>
</organism>
<dbReference type="SUPFAM" id="SSF47384">
    <property type="entry name" value="Homodimeric domain of signal transducing histidine kinase"/>
    <property type="match status" value="1"/>
</dbReference>
<dbReference type="EMBL" id="VSSQ01028879">
    <property type="protein sequence ID" value="MPM78770.1"/>
    <property type="molecule type" value="Genomic_DNA"/>
</dbReference>
<gene>
    <name evidence="8" type="primary">resE_18</name>
    <name evidence="8" type="ORF">SDC9_125782</name>
</gene>
<dbReference type="GO" id="GO:0004721">
    <property type="term" value="F:phosphoprotein phosphatase activity"/>
    <property type="evidence" value="ECO:0007669"/>
    <property type="project" value="TreeGrafter"/>
</dbReference>
<dbReference type="GO" id="GO:0005886">
    <property type="term" value="C:plasma membrane"/>
    <property type="evidence" value="ECO:0007669"/>
    <property type="project" value="TreeGrafter"/>
</dbReference>
<dbReference type="InterPro" id="IPR003661">
    <property type="entry name" value="HisK_dim/P_dom"/>
</dbReference>
<evidence type="ECO:0000256" key="2">
    <source>
        <dbReference type="ARBA" id="ARBA00012438"/>
    </source>
</evidence>
<dbReference type="CDD" id="cd00075">
    <property type="entry name" value="HATPase"/>
    <property type="match status" value="1"/>
</dbReference>
<keyword evidence="5 8" id="KW-0418">Kinase</keyword>
<dbReference type="InterPro" id="IPR004358">
    <property type="entry name" value="Sig_transdc_His_kin-like_C"/>
</dbReference>
<name>A0A645CNX7_9ZZZZ</name>
<dbReference type="InterPro" id="IPR036890">
    <property type="entry name" value="HATPase_C_sf"/>
</dbReference>
<evidence type="ECO:0000256" key="3">
    <source>
        <dbReference type="ARBA" id="ARBA00022553"/>
    </source>
</evidence>
<keyword evidence="4 8" id="KW-0808">Transferase</keyword>
<dbReference type="SMART" id="SM00387">
    <property type="entry name" value="HATPase_c"/>
    <property type="match status" value="1"/>
</dbReference>
<keyword evidence="6" id="KW-0902">Two-component regulatory system</keyword>
<evidence type="ECO:0000259" key="7">
    <source>
        <dbReference type="PROSITE" id="PS50109"/>
    </source>
</evidence>
<dbReference type="SUPFAM" id="SSF55874">
    <property type="entry name" value="ATPase domain of HSP90 chaperone/DNA topoisomerase II/histidine kinase"/>
    <property type="match status" value="1"/>
</dbReference>
<comment type="catalytic activity">
    <reaction evidence="1">
        <text>ATP + protein L-histidine = ADP + protein N-phospho-L-histidine.</text>
        <dbReference type="EC" id="2.7.13.3"/>
    </reaction>
</comment>
<dbReference type="AlphaFoldDB" id="A0A645CNX7"/>
<dbReference type="Gene3D" id="1.10.287.130">
    <property type="match status" value="1"/>
</dbReference>
<proteinExistence type="predicted"/>
<protein>
    <recommendedName>
        <fullName evidence="2">histidine kinase</fullName>
        <ecNumber evidence="2">2.7.13.3</ecNumber>
    </recommendedName>
</protein>
<evidence type="ECO:0000256" key="5">
    <source>
        <dbReference type="ARBA" id="ARBA00022777"/>
    </source>
</evidence>
<dbReference type="PANTHER" id="PTHR45453:SF1">
    <property type="entry name" value="PHOSPHATE REGULON SENSOR PROTEIN PHOR"/>
    <property type="match status" value="1"/>
</dbReference>
<dbReference type="InterPro" id="IPR005467">
    <property type="entry name" value="His_kinase_dom"/>
</dbReference>
<dbReference type="PROSITE" id="PS50109">
    <property type="entry name" value="HIS_KIN"/>
    <property type="match status" value="1"/>
</dbReference>
<dbReference type="CDD" id="cd00082">
    <property type="entry name" value="HisKA"/>
    <property type="match status" value="1"/>
</dbReference>